<evidence type="ECO:0000256" key="5">
    <source>
        <dbReference type="SAM" id="SignalP"/>
    </source>
</evidence>
<dbReference type="OrthoDB" id="5523448at2"/>
<dbReference type="GO" id="GO:0046872">
    <property type="term" value="F:metal ion binding"/>
    <property type="evidence" value="ECO:0007669"/>
    <property type="project" value="UniProtKB-KW"/>
</dbReference>
<dbReference type="AlphaFoldDB" id="A0A0F3KES8"/>
<accession>A0A0F3KES8</accession>
<keyword evidence="5" id="KW-0732">Signal</keyword>
<dbReference type="GO" id="GO:0020037">
    <property type="term" value="F:heme binding"/>
    <property type="evidence" value="ECO:0007669"/>
    <property type="project" value="InterPro"/>
</dbReference>
<organism evidence="7 8">
    <name type="scientific">Luteibacter yeojuensis</name>
    <dbReference type="NCBI Taxonomy" id="345309"/>
    <lineage>
        <taxon>Bacteria</taxon>
        <taxon>Pseudomonadati</taxon>
        <taxon>Pseudomonadota</taxon>
        <taxon>Gammaproteobacteria</taxon>
        <taxon>Lysobacterales</taxon>
        <taxon>Rhodanobacteraceae</taxon>
        <taxon>Luteibacter</taxon>
    </lineage>
</organism>
<feature type="signal peptide" evidence="5">
    <location>
        <begin position="1"/>
        <end position="19"/>
    </location>
</feature>
<comment type="caution">
    <text evidence="7">The sequence shown here is derived from an EMBL/GenBank/DDBJ whole genome shotgun (WGS) entry which is preliminary data.</text>
</comment>
<name>A0A0F3KES8_9GAMM</name>
<dbReference type="Proteomes" id="UP000033651">
    <property type="component" value="Unassembled WGS sequence"/>
</dbReference>
<evidence type="ECO:0000256" key="1">
    <source>
        <dbReference type="ARBA" id="ARBA00022617"/>
    </source>
</evidence>
<dbReference type="PANTHER" id="PTHR35008:SF9">
    <property type="entry name" value="CYTOCHROME C DOMAIN-CONTAINING PROTEIN"/>
    <property type="match status" value="1"/>
</dbReference>
<evidence type="ECO:0000313" key="8">
    <source>
        <dbReference type="Proteomes" id="UP000033651"/>
    </source>
</evidence>
<keyword evidence="1 4" id="KW-0349">Heme</keyword>
<dbReference type="InterPro" id="IPR036909">
    <property type="entry name" value="Cyt_c-like_dom_sf"/>
</dbReference>
<dbReference type="PATRIC" id="fig|345309.4.peg.2750"/>
<keyword evidence="3 4" id="KW-0408">Iron</keyword>
<dbReference type="Pfam" id="PF13442">
    <property type="entry name" value="Cytochrome_CBB3"/>
    <property type="match status" value="1"/>
</dbReference>
<feature type="chain" id="PRO_5002462986" description="Cytochrome c domain-containing protein" evidence="5">
    <location>
        <begin position="20"/>
        <end position="138"/>
    </location>
</feature>
<gene>
    <name evidence="7" type="ORF">VI08_15700</name>
</gene>
<dbReference type="PANTHER" id="PTHR35008">
    <property type="entry name" value="BLL4482 PROTEIN-RELATED"/>
    <property type="match status" value="1"/>
</dbReference>
<evidence type="ECO:0000256" key="3">
    <source>
        <dbReference type="ARBA" id="ARBA00023004"/>
    </source>
</evidence>
<evidence type="ECO:0000313" key="7">
    <source>
        <dbReference type="EMBL" id="KJV29651.1"/>
    </source>
</evidence>
<reference evidence="7 8" key="1">
    <citation type="submission" date="2015-03" db="EMBL/GenBank/DDBJ databases">
        <title>Draft genome sequence of Luteibacter yeojuensis strain SU11.</title>
        <authorList>
            <person name="Sulaiman J."/>
            <person name="Priya K."/>
            <person name="Chan K.-G."/>
        </authorList>
    </citation>
    <scope>NUCLEOTIDE SEQUENCE [LARGE SCALE GENOMIC DNA]</scope>
    <source>
        <strain evidence="7 8">SU11</strain>
    </source>
</reference>
<dbReference type="GO" id="GO:0009055">
    <property type="term" value="F:electron transfer activity"/>
    <property type="evidence" value="ECO:0007669"/>
    <property type="project" value="InterPro"/>
</dbReference>
<evidence type="ECO:0000256" key="2">
    <source>
        <dbReference type="ARBA" id="ARBA00022723"/>
    </source>
</evidence>
<protein>
    <recommendedName>
        <fullName evidence="6">Cytochrome c domain-containing protein</fullName>
    </recommendedName>
</protein>
<dbReference type="InterPro" id="IPR009056">
    <property type="entry name" value="Cyt_c-like_dom"/>
</dbReference>
<sequence>MKRAAVFAMLVVAAGTAAAQNNDAAFLSQKDAAHVTGEQLFTHICQGCHMPDAKGAVGAGHYPALAANAKLASAAYPIVMVMNGRGGMPAFSMILNDQQAADVVNYVRTHFGNHYTDAVTAEQVKAFRPPAPKPEDAR</sequence>
<dbReference type="SUPFAM" id="SSF46626">
    <property type="entry name" value="Cytochrome c"/>
    <property type="match status" value="1"/>
</dbReference>
<proteinExistence type="predicted"/>
<dbReference type="RefSeq" id="WP_045830556.1">
    <property type="nucleotide sequence ID" value="NZ_JZRB01000035.1"/>
</dbReference>
<dbReference type="EMBL" id="JZRB01000035">
    <property type="protein sequence ID" value="KJV29651.1"/>
    <property type="molecule type" value="Genomic_DNA"/>
</dbReference>
<keyword evidence="2 4" id="KW-0479">Metal-binding</keyword>
<dbReference type="PROSITE" id="PS51007">
    <property type="entry name" value="CYTC"/>
    <property type="match status" value="1"/>
</dbReference>
<evidence type="ECO:0000259" key="6">
    <source>
        <dbReference type="PROSITE" id="PS51007"/>
    </source>
</evidence>
<keyword evidence="8" id="KW-1185">Reference proteome</keyword>
<dbReference type="Gene3D" id="1.10.760.10">
    <property type="entry name" value="Cytochrome c-like domain"/>
    <property type="match status" value="1"/>
</dbReference>
<dbReference type="InterPro" id="IPR051459">
    <property type="entry name" value="Cytochrome_c-type_DH"/>
</dbReference>
<evidence type="ECO:0000256" key="4">
    <source>
        <dbReference type="PROSITE-ProRule" id="PRU00433"/>
    </source>
</evidence>
<feature type="domain" description="Cytochrome c" evidence="6">
    <location>
        <begin position="32"/>
        <end position="111"/>
    </location>
</feature>